<dbReference type="InterPro" id="IPR027417">
    <property type="entry name" value="P-loop_NTPase"/>
</dbReference>
<dbReference type="GO" id="GO:0005524">
    <property type="term" value="F:ATP binding"/>
    <property type="evidence" value="ECO:0007669"/>
    <property type="project" value="UniProtKB-KW"/>
</dbReference>
<dbReference type="GO" id="GO:0008094">
    <property type="term" value="F:ATP-dependent activity, acting on DNA"/>
    <property type="evidence" value="ECO:0007669"/>
    <property type="project" value="InterPro"/>
</dbReference>
<keyword evidence="2" id="KW-0067">ATP-binding</keyword>
<evidence type="ECO:0000256" key="3">
    <source>
        <dbReference type="ARBA" id="ARBA00023172"/>
    </source>
</evidence>
<feature type="domain" description="RecA family profile 2" evidence="4">
    <location>
        <begin position="1"/>
        <end position="38"/>
    </location>
</feature>
<dbReference type="PANTHER" id="PTHR45900:SF4">
    <property type="entry name" value="DNA REPAIR PROTEIN RECA HOMOLOG 2, MITOCHONDRIAL"/>
    <property type="match status" value="1"/>
</dbReference>
<evidence type="ECO:0000259" key="4">
    <source>
        <dbReference type="PROSITE" id="PS50163"/>
    </source>
</evidence>
<evidence type="ECO:0000313" key="6">
    <source>
        <dbReference type="Proteomes" id="UP000015453"/>
    </source>
</evidence>
<dbReference type="PANTHER" id="PTHR45900">
    <property type="entry name" value="RECA"/>
    <property type="match status" value="1"/>
</dbReference>
<dbReference type="EMBL" id="AUSU01003762">
    <property type="protein sequence ID" value="EPS66278.1"/>
    <property type="molecule type" value="Genomic_DNA"/>
</dbReference>
<dbReference type="PROSITE" id="PS50163">
    <property type="entry name" value="RECA_3"/>
    <property type="match status" value="1"/>
</dbReference>
<dbReference type="GO" id="GO:0003697">
    <property type="term" value="F:single-stranded DNA binding"/>
    <property type="evidence" value="ECO:0007669"/>
    <property type="project" value="InterPro"/>
</dbReference>
<dbReference type="Proteomes" id="UP000015453">
    <property type="component" value="Unassembled WGS sequence"/>
</dbReference>
<organism evidence="5 6">
    <name type="scientific">Genlisea aurea</name>
    <dbReference type="NCBI Taxonomy" id="192259"/>
    <lineage>
        <taxon>Eukaryota</taxon>
        <taxon>Viridiplantae</taxon>
        <taxon>Streptophyta</taxon>
        <taxon>Embryophyta</taxon>
        <taxon>Tracheophyta</taxon>
        <taxon>Spermatophyta</taxon>
        <taxon>Magnoliopsida</taxon>
        <taxon>eudicotyledons</taxon>
        <taxon>Gunneridae</taxon>
        <taxon>Pentapetalae</taxon>
        <taxon>asterids</taxon>
        <taxon>lamiids</taxon>
        <taxon>Lamiales</taxon>
        <taxon>Lentibulariaceae</taxon>
        <taxon>Genlisea</taxon>
    </lineage>
</organism>
<dbReference type="AlphaFoldDB" id="S8DSW0"/>
<keyword evidence="3" id="KW-0233">DNA recombination</keyword>
<dbReference type="Gene3D" id="3.40.50.300">
    <property type="entry name" value="P-loop containing nucleotide triphosphate hydrolases"/>
    <property type="match status" value="1"/>
</dbReference>
<comment type="caution">
    <text evidence="5">The sequence shown here is derived from an EMBL/GenBank/DDBJ whole genome shotgun (WGS) entry which is preliminary data.</text>
</comment>
<keyword evidence="6" id="KW-1185">Reference proteome</keyword>
<dbReference type="GO" id="GO:0006281">
    <property type="term" value="P:DNA repair"/>
    <property type="evidence" value="ECO:0007669"/>
    <property type="project" value="InterPro"/>
</dbReference>
<dbReference type="InterPro" id="IPR013765">
    <property type="entry name" value="DNA_recomb/repair_RecA"/>
</dbReference>
<protein>
    <recommendedName>
        <fullName evidence="4">RecA family profile 2 domain-containing protein</fullName>
    </recommendedName>
</protein>
<name>S8DSW0_9LAMI</name>
<feature type="non-terminal residue" evidence="5">
    <location>
        <position position="1"/>
    </location>
</feature>
<reference evidence="5 6" key="1">
    <citation type="journal article" date="2013" name="BMC Genomics">
        <title>The miniature genome of a carnivorous plant Genlisea aurea contains a low number of genes and short non-coding sequences.</title>
        <authorList>
            <person name="Leushkin E.V."/>
            <person name="Sutormin R.A."/>
            <person name="Nabieva E.R."/>
            <person name="Penin A.A."/>
            <person name="Kondrashov A.S."/>
            <person name="Logacheva M.D."/>
        </authorList>
    </citation>
    <scope>NUCLEOTIDE SEQUENCE [LARGE SCALE GENOMIC DNA]</scope>
</reference>
<sequence length="93" mass="10155">QATGLGICVQVVKNKLAPSMAKADLSIGFGKGILRASEALDLGCEHGVIVRDGGRYLLKSKIFHSRDDFLKYLQADNAALENIVRTLRSHLFN</sequence>
<dbReference type="InterPro" id="IPR020587">
    <property type="entry name" value="RecA_monomer-monomer_interface"/>
</dbReference>
<evidence type="ECO:0000256" key="2">
    <source>
        <dbReference type="ARBA" id="ARBA00022840"/>
    </source>
</evidence>
<dbReference type="GO" id="GO:0006310">
    <property type="term" value="P:DNA recombination"/>
    <property type="evidence" value="ECO:0007669"/>
    <property type="project" value="UniProtKB-KW"/>
</dbReference>
<gene>
    <name evidence="5" type="ORF">M569_08498</name>
</gene>
<accession>S8DSW0</accession>
<proteinExistence type="predicted"/>
<keyword evidence="1" id="KW-0547">Nucleotide-binding</keyword>
<evidence type="ECO:0000313" key="5">
    <source>
        <dbReference type="EMBL" id="EPS66278.1"/>
    </source>
</evidence>
<dbReference type="OrthoDB" id="5957327at2759"/>
<feature type="non-terminal residue" evidence="5">
    <location>
        <position position="93"/>
    </location>
</feature>
<evidence type="ECO:0000256" key="1">
    <source>
        <dbReference type="ARBA" id="ARBA00022741"/>
    </source>
</evidence>